<gene>
    <name evidence="1" type="ORF">RCL2_003046500</name>
</gene>
<dbReference type="AlphaFoldDB" id="A0A8H3MJX3"/>
<organism evidence="1 2">
    <name type="scientific">Rhizophagus clarus</name>
    <dbReference type="NCBI Taxonomy" id="94130"/>
    <lineage>
        <taxon>Eukaryota</taxon>
        <taxon>Fungi</taxon>
        <taxon>Fungi incertae sedis</taxon>
        <taxon>Mucoromycota</taxon>
        <taxon>Glomeromycotina</taxon>
        <taxon>Glomeromycetes</taxon>
        <taxon>Glomerales</taxon>
        <taxon>Glomeraceae</taxon>
        <taxon>Rhizophagus</taxon>
    </lineage>
</organism>
<comment type="caution">
    <text evidence="1">The sequence shown here is derived from an EMBL/GenBank/DDBJ whole genome shotgun (WGS) entry which is preliminary data.</text>
</comment>
<evidence type="ECO:0000313" key="2">
    <source>
        <dbReference type="Proteomes" id="UP000615446"/>
    </source>
</evidence>
<accession>A0A8H3MJX3</accession>
<protein>
    <submittedName>
        <fullName evidence="1">Uncharacterized protein</fullName>
    </submittedName>
</protein>
<evidence type="ECO:0000313" key="1">
    <source>
        <dbReference type="EMBL" id="GET04160.1"/>
    </source>
</evidence>
<dbReference type="EMBL" id="BLAL01000338">
    <property type="protein sequence ID" value="GET04160.1"/>
    <property type="molecule type" value="Genomic_DNA"/>
</dbReference>
<sequence>MTKTTCQELSLPQRERIQKAFEDYGLSLVFKTGIVDVVEKVFFSTTLSKNYATFMYHSKATIGLGYAFSLIEYRFEDEKVEIMTNSRYPDTNPLNVYLLRSKAYREMARIIDDVKQRDEEIRLLVLQENQTKSE</sequence>
<dbReference type="Proteomes" id="UP000615446">
    <property type="component" value="Unassembled WGS sequence"/>
</dbReference>
<proteinExistence type="predicted"/>
<reference evidence="1" key="1">
    <citation type="submission" date="2019-10" db="EMBL/GenBank/DDBJ databases">
        <title>Conservation and host-specific expression of non-tandemly repeated heterogenous ribosome RNA gene in arbuscular mycorrhizal fungi.</title>
        <authorList>
            <person name="Maeda T."/>
            <person name="Kobayashi Y."/>
            <person name="Nakagawa T."/>
            <person name="Ezawa T."/>
            <person name="Yamaguchi K."/>
            <person name="Bino T."/>
            <person name="Nishimoto Y."/>
            <person name="Shigenobu S."/>
            <person name="Kawaguchi M."/>
        </authorList>
    </citation>
    <scope>NUCLEOTIDE SEQUENCE</scope>
    <source>
        <strain evidence="1">HR1</strain>
    </source>
</reference>
<name>A0A8H3MJX3_9GLOM</name>
<dbReference type="OrthoDB" id="8954335at2759"/>